<accession>A0AAD4SUX6</accession>
<dbReference type="EMBL" id="JAJJMB010008429">
    <property type="protein sequence ID" value="KAI3923611.1"/>
    <property type="molecule type" value="Genomic_DNA"/>
</dbReference>
<evidence type="ECO:0000313" key="2">
    <source>
        <dbReference type="Proteomes" id="UP001202328"/>
    </source>
</evidence>
<protein>
    <submittedName>
        <fullName evidence="1">Uncharacterized protein</fullName>
    </submittedName>
</protein>
<evidence type="ECO:0000313" key="1">
    <source>
        <dbReference type="EMBL" id="KAI3923611.1"/>
    </source>
</evidence>
<organism evidence="1 2">
    <name type="scientific">Papaver atlanticum</name>
    <dbReference type="NCBI Taxonomy" id="357466"/>
    <lineage>
        <taxon>Eukaryota</taxon>
        <taxon>Viridiplantae</taxon>
        <taxon>Streptophyta</taxon>
        <taxon>Embryophyta</taxon>
        <taxon>Tracheophyta</taxon>
        <taxon>Spermatophyta</taxon>
        <taxon>Magnoliopsida</taxon>
        <taxon>Ranunculales</taxon>
        <taxon>Papaveraceae</taxon>
        <taxon>Papaveroideae</taxon>
        <taxon>Papaver</taxon>
    </lineage>
</organism>
<comment type="caution">
    <text evidence="1">The sequence shown here is derived from an EMBL/GenBank/DDBJ whole genome shotgun (WGS) entry which is preliminary data.</text>
</comment>
<sequence>MGDGKRNSMKGCRFGCRLNLLITGKKELEVVVYGGLDAEKMVLRWLEVVVHKRDESGLLGVANGMNLVMGLS</sequence>
<name>A0AAD4SUX6_9MAGN</name>
<gene>
    <name evidence="1" type="ORF">MKW98_011241</name>
</gene>
<dbReference type="AlphaFoldDB" id="A0AAD4SUX6"/>
<proteinExistence type="predicted"/>
<keyword evidence="2" id="KW-1185">Reference proteome</keyword>
<reference evidence="1" key="1">
    <citation type="submission" date="2022-04" db="EMBL/GenBank/DDBJ databases">
        <title>A functionally conserved STORR gene fusion in Papaver species that diverged 16.8 million years ago.</title>
        <authorList>
            <person name="Catania T."/>
        </authorList>
    </citation>
    <scope>NUCLEOTIDE SEQUENCE</scope>
    <source>
        <strain evidence="1">S-188037</strain>
    </source>
</reference>
<dbReference type="Proteomes" id="UP001202328">
    <property type="component" value="Unassembled WGS sequence"/>
</dbReference>